<reference evidence="1" key="2">
    <citation type="submission" date="2020-06" db="EMBL/GenBank/DDBJ databases">
        <authorList>
            <person name="Sheffer M."/>
        </authorList>
    </citation>
    <scope>NUCLEOTIDE SEQUENCE</scope>
</reference>
<organism evidence="1 2">
    <name type="scientific">Argiope bruennichi</name>
    <name type="common">Wasp spider</name>
    <name type="synonym">Aranea bruennichi</name>
    <dbReference type="NCBI Taxonomy" id="94029"/>
    <lineage>
        <taxon>Eukaryota</taxon>
        <taxon>Metazoa</taxon>
        <taxon>Ecdysozoa</taxon>
        <taxon>Arthropoda</taxon>
        <taxon>Chelicerata</taxon>
        <taxon>Arachnida</taxon>
        <taxon>Araneae</taxon>
        <taxon>Araneomorphae</taxon>
        <taxon>Entelegynae</taxon>
        <taxon>Araneoidea</taxon>
        <taxon>Araneidae</taxon>
        <taxon>Argiope</taxon>
    </lineage>
</organism>
<sequence length="176" mass="21013">MQDGFGVQWIKDIPEYLHLNREYAPCILSAFFPFLKPQEREKFLSPITKTTSDDFLLCLYGATKEEEVQILKIEALKLLVAYLNWPLQNFFLQMVEKMWHIIDYPLFKKVVLTLFLYKLRKQDFDYEQLLVDLWAISPNNLKEEANACPYLSRKINFCFDSVRMRKERNRTSSIPN</sequence>
<dbReference type="AlphaFoldDB" id="A0A8T0FJ97"/>
<name>A0A8T0FJ97_ARGBR</name>
<dbReference type="Proteomes" id="UP000807504">
    <property type="component" value="Unassembled WGS sequence"/>
</dbReference>
<dbReference type="EMBL" id="JABXBU010000011">
    <property type="protein sequence ID" value="KAF8790532.1"/>
    <property type="molecule type" value="Genomic_DNA"/>
</dbReference>
<accession>A0A8T0FJ97</accession>
<evidence type="ECO:0000313" key="1">
    <source>
        <dbReference type="EMBL" id="KAF8790532.1"/>
    </source>
</evidence>
<evidence type="ECO:0000313" key="2">
    <source>
        <dbReference type="Proteomes" id="UP000807504"/>
    </source>
</evidence>
<gene>
    <name evidence="1" type="ORF">HNY73_005541</name>
</gene>
<protein>
    <submittedName>
        <fullName evidence="1">Uncharacterized protein</fullName>
    </submittedName>
</protein>
<reference evidence="1" key="1">
    <citation type="journal article" date="2020" name="bioRxiv">
        <title>Chromosome-level reference genome of the European wasp spider Argiope bruennichi: a resource for studies on range expansion and evolutionary adaptation.</title>
        <authorList>
            <person name="Sheffer M.M."/>
            <person name="Hoppe A."/>
            <person name="Krehenwinkel H."/>
            <person name="Uhl G."/>
            <person name="Kuss A.W."/>
            <person name="Jensen L."/>
            <person name="Jensen C."/>
            <person name="Gillespie R.G."/>
            <person name="Hoff K.J."/>
            <person name="Prost S."/>
        </authorList>
    </citation>
    <scope>NUCLEOTIDE SEQUENCE</scope>
</reference>
<proteinExistence type="predicted"/>
<keyword evidence="2" id="KW-1185">Reference proteome</keyword>
<comment type="caution">
    <text evidence="1">The sequence shown here is derived from an EMBL/GenBank/DDBJ whole genome shotgun (WGS) entry which is preliminary data.</text>
</comment>